<keyword evidence="4" id="KW-1134">Transmembrane beta strand</keyword>
<evidence type="ECO:0000256" key="4">
    <source>
        <dbReference type="ARBA" id="ARBA00022452"/>
    </source>
</evidence>
<dbReference type="AlphaFoldDB" id="A0A4R8M7C3"/>
<sequence length="429" mass="47328">MGKRLKATILASAVLAWVVSLPAAAAEMSLDEFLLSVRESNPVLQASFRRLEAFSHTVRSSVAVQRPSLGVRGNTTWLSDTYSSQAGRNTGSRGNYSLSAAITHRFDVSGVYGAQERQLLLQYNGLASDHLALVNNTLAAAESLYWQSFIARQNIFLQRGILNQRKEDLRITEEKFRQQLIPRLDVVRAQAKVEEAESLVVEAESAYRNTLAQMATLAGGTDLEPKEESLLVPALSVQAGIEKAMDRRNDVRSAETALERARVLKTLAAKGMAPTVEGSVGYMLLTDNDNSSPIEKEFLLSLNVSIPVYDGGKTKEDVADKAKTVEATERTLESRKNQVREDVVKALNQWEKAVAVESSKRKQVARSDEELNITQLMYKEGMGAQIDLLNAQVDNQKVKTEHLAAIKEMYLALVSLKQAMSEYEPAPAE</sequence>
<evidence type="ECO:0000313" key="10">
    <source>
        <dbReference type="EMBL" id="TDY59685.1"/>
    </source>
</evidence>
<evidence type="ECO:0000256" key="9">
    <source>
        <dbReference type="SAM" id="SignalP"/>
    </source>
</evidence>
<dbReference type="PANTHER" id="PTHR30026">
    <property type="entry name" value="OUTER MEMBRANE PROTEIN TOLC"/>
    <property type="match status" value="1"/>
</dbReference>
<name>A0A4R8M7C3_9BACT</name>
<feature type="chain" id="PRO_5020741701" evidence="9">
    <location>
        <begin position="26"/>
        <end position="429"/>
    </location>
</feature>
<dbReference type="GO" id="GO:0009279">
    <property type="term" value="C:cell outer membrane"/>
    <property type="evidence" value="ECO:0007669"/>
    <property type="project" value="UniProtKB-SubCell"/>
</dbReference>
<feature type="signal peptide" evidence="9">
    <location>
        <begin position="1"/>
        <end position="25"/>
    </location>
</feature>
<evidence type="ECO:0000256" key="7">
    <source>
        <dbReference type="ARBA" id="ARBA00023237"/>
    </source>
</evidence>
<keyword evidence="9" id="KW-0732">Signal</keyword>
<dbReference type="PANTHER" id="PTHR30026:SF21">
    <property type="entry name" value="SLR1270 PROTEIN"/>
    <property type="match status" value="1"/>
</dbReference>
<reference evidence="10 11" key="1">
    <citation type="submission" date="2019-03" db="EMBL/GenBank/DDBJ databases">
        <title>Genomic Encyclopedia of Type Strains, Phase IV (KMG-IV): sequencing the most valuable type-strain genomes for metagenomic binning, comparative biology and taxonomic classification.</title>
        <authorList>
            <person name="Goeker M."/>
        </authorList>
    </citation>
    <scope>NUCLEOTIDE SEQUENCE [LARGE SCALE GENOMIC DNA]</scope>
    <source>
        <strain evidence="10 11">DSM 25964</strain>
    </source>
</reference>
<comment type="subcellular location">
    <subcellularLocation>
        <location evidence="1">Cell outer membrane</location>
    </subcellularLocation>
</comment>
<dbReference type="Pfam" id="PF02321">
    <property type="entry name" value="OEP"/>
    <property type="match status" value="2"/>
</dbReference>
<keyword evidence="3" id="KW-0813">Transport</keyword>
<keyword evidence="11" id="KW-1185">Reference proteome</keyword>
<evidence type="ECO:0000256" key="1">
    <source>
        <dbReference type="ARBA" id="ARBA00004442"/>
    </source>
</evidence>
<comment type="caution">
    <text evidence="10">The sequence shown here is derived from an EMBL/GenBank/DDBJ whole genome shotgun (WGS) entry which is preliminary data.</text>
</comment>
<evidence type="ECO:0000256" key="2">
    <source>
        <dbReference type="ARBA" id="ARBA00007613"/>
    </source>
</evidence>
<accession>A0A4R8M7C3</accession>
<gene>
    <name evidence="10" type="ORF">C8D99_11119</name>
</gene>
<evidence type="ECO:0000256" key="3">
    <source>
        <dbReference type="ARBA" id="ARBA00022448"/>
    </source>
</evidence>
<dbReference type="GO" id="GO:0015562">
    <property type="term" value="F:efflux transmembrane transporter activity"/>
    <property type="evidence" value="ECO:0007669"/>
    <property type="project" value="InterPro"/>
</dbReference>
<dbReference type="RefSeq" id="WP_133957839.1">
    <property type="nucleotide sequence ID" value="NZ_SORI01000011.1"/>
</dbReference>
<dbReference type="GO" id="GO:1990281">
    <property type="term" value="C:efflux pump complex"/>
    <property type="evidence" value="ECO:0007669"/>
    <property type="project" value="TreeGrafter"/>
</dbReference>
<keyword evidence="7" id="KW-0998">Cell outer membrane</keyword>
<keyword evidence="5" id="KW-0812">Transmembrane</keyword>
<dbReference type="Gene3D" id="1.20.1600.10">
    <property type="entry name" value="Outer membrane efflux proteins (OEP)"/>
    <property type="match status" value="1"/>
</dbReference>
<dbReference type="OrthoDB" id="4495at2"/>
<dbReference type="Proteomes" id="UP000295066">
    <property type="component" value="Unassembled WGS sequence"/>
</dbReference>
<evidence type="ECO:0000313" key="11">
    <source>
        <dbReference type="Proteomes" id="UP000295066"/>
    </source>
</evidence>
<proteinExistence type="inferred from homology"/>
<evidence type="ECO:0000256" key="5">
    <source>
        <dbReference type="ARBA" id="ARBA00022692"/>
    </source>
</evidence>
<comment type="similarity">
    <text evidence="2">Belongs to the outer membrane factor (OMF) (TC 1.B.17) family.</text>
</comment>
<feature type="coiled-coil region" evidence="8">
    <location>
        <begin position="186"/>
        <end position="213"/>
    </location>
</feature>
<dbReference type="InterPro" id="IPR051906">
    <property type="entry name" value="TolC-like"/>
</dbReference>
<keyword evidence="8" id="KW-0175">Coiled coil</keyword>
<dbReference type="InterPro" id="IPR003423">
    <property type="entry name" value="OMP_efflux"/>
</dbReference>
<evidence type="ECO:0000256" key="8">
    <source>
        <dbReference type="SAM" id="Coils"/>
    </source>
</evidence>
<dbReference type="GO" id="GO:0015288">
    <property type="term" value="F:porin activity"/>
    <property type="evidence" value="ECO:0007669"/>
    <property type="project" value="TreeGrafter"/>
</dbReference>
<dbReference type="SUPFAM" id="SSF56954">
    <property type="entry name" value="Outer membrane efflux proteins (OEP)"/>
    <property type="match status" value="1"/>
</dbReference>
<dbReference type="EMBL" id="SORI01000011">
    <property type="protein sequence ID" value="TDY59685.1"/>
    <property type="molecule type" value="Genomic_DNA"/>
</dbReference>
<organism evidence="10 11">
    <name type="scientific">Aminivibrio pyruvatiphilus</name>
    <dbReference type="NCBI Taxonomy" id="1005740"/>
    <lineage>
        <taxon>Bacteria</taxon>
        <taxon>Thermotogati</taxon>
        <taxon>Synergistota</taxon>
        <taxon>Synergistia</taxon>
        <taxon>Synergistales</taxon>
        <taxon>Aminobacteriaceae</taxon>
        <taxon>Aminivibrio</taxon>
    </lineage>
</organism>
<evidence type="ECO:0000256" key="6">
    <source>
        <dbReference type="ARBA" id="ARBA00023136"/>
    </source>
</evidence>
<protein>
    <submittedName>
        <fullName evidence="10">Outer membrane protein TolC</fullName>
    </submittedName>
</protein>
<keyword evidence="6" id="KW-0472">Membrane</keyword>